<dbReference type="AlphaFoldDB" id="A0A0D2M6P5"/>
<keyword evidence="3" id="KW-1185">Reference proteome</keyword>
<accession>A0A0D2M6P5</accession>
<sequence>MLPPHPRSMHRRTTRLAPAPLGPLRRARLPPLHLSIPRPPVSTSTPPVLLSVSRPPPLPPAKPSVHPKLWYTLHGPPLPAQPRTPLLCIVRILATTSIVKTVTALCGVRQTQLLLPAATASRRSSSPFTVLRMCTPASSACQFSYILGYCFRPAPLALIARALTITLLSEQVHHINLARLWATHALRIDWEAPERSLPRSRPLFPSPCDSCLPAAGGAAAAVHGGAESRAEDARSMRRKTQAGSWSRSIVHPLATCGAARCPCCIMCWRWYDDGVTRRC</sequence>
<name>A0A0D2M6P5_HYPSF</name>
<evidence type="ECO:0000313" key="3">
    <source>
        <dbReference type="Proteomes" id="UP000054270"/>
    </source>
</evidence>
<proteinExistence type="predicted"/>
<gene>
    <name evidence="2" type="ORF">HYPSUDRAFT_205081</name>
</gene>
<organism evidence="2 3">
    <name type="scientific">Hypholoma sublateritium (strain FD-334 SS-4)</name>
    <dbReference type="NCBI Taxonomy" id="945553"/>
    <lineage>
        <taxon>Eukaryota</taxon>
        <taxon>Fungi</taxon>
        <taxon>Dikarya</taxon>
        <taxon>Basidiomycota</taxon>
        <taxon>Agaricomycotina</taxon>
        <taxon>Agaricomycetes</taxon>
        <taxon>Agaricomycetidae</taxon>
        <taxon>Agaricales</taxon>
        <taxon>Agaricineae</taxon>
        <taxon>Strophariaceae</taxon>
        <taxon>Hypholoma</taxon>
    </lineage>
</organism>
<evidence type="ECO:0000313" key="2">
    <source>
        <dbReference type="EMBL" id="KJA18863.1"/>
    </source>
</evidence>
<evidence type="ECO:0000256" key="1">
    <source>
        <dbReference type="SAM" id="MobiDB-lite"/>
    </source>
</evidence>
<reference evidence="3" key="1">
    <citation type="submission" date="2014-04" db="EMBL/GenBank/DDBJ databases">
        <title>Evolutionary Origins and Diversification of the Mycorrhizal Mutualists.</title>
        <authorList>
            <consortium name="DOE Joint Genome Institute"/>
            <consortium name="Mycorrhizal Genomics Consortium"/>
            <person name="Kohler A."/>
            <person name="Kuo A."/>
            <person name="Nagy L.G."/>
            <person name="Floudas D."/>
            <person name="Copeland A."/>
            <person name="Barry K.W."/>
            <person name="Cichocki N."/>
            <person name="Veneault-Fourrey C."/>
            <person name="LaButti K."/>
            <person name="Lindquist E.A."/>
            <person name="Lipzen A."/>
            <person name="Lundell T."/>
            <person name="Morin E."/>
            <person name="Murat C."/>
            <person name="Riley R."/>
            <person name="Ohm R."/>
            <person name="Sun H."/>
            <person name="Tunlid A."/>
            <person name="Henrissat B."/>
            <person name="Grigoriev I.V."/>
            <person name="Hibbett D.S."/>
            <person name="Martin F."/>
        </authorList>
    </citation>
    <scope>NUCLEOTIDE SEQUENCE [LARGE SCALE GENOMIC DNA]</scope>
    <source>
        <strain evidence="3">FD-334 SS-4</strain>
    </source>
</reference>
<dbReference type="EMBL" id="KN817584">
    <property type="protein sequence ID" value="KJA18863.1"/>
    <property type="molecule type" value="Genomic_DNA"/>
</dbReference>
<feature type="region of interest" description="Disordered" evidence="1">
    <location>
        <begin position="1"/>
        <end position="24"/>
    </location>
</feature>
<protein>
    <submittedName>
        <fullName evidence="2">Uncharacterized protein</fullName>
    </submittedName>
</protein>
<dbReference type="Proteomes" id="UP000054270">
    <property type="component" value="Unassembled WGS sequence"/>
</dbReference>
<feature type="compositionally biased region" description="Low complexity" evidence="1">
    <location>
        <begin position="15"/>
        <end position="24"/>
    </location>
</feature>